<evidence type="ECO:0000313" key="2">
    <source>
        <dbReference type="Proteomes" id="UP000240974"/>
    </source>
</evidence>
<name>A0A2T3G6W6_9FIRM</name>
<dbReference type="EMBL" id="PYLQ01000001">
    <property type="protein sequence ID" value="PST43290.1"/>
    <property type="molecule type" value="Genomic_DNA"/>
</dbReference>
<proteinExistence type="predicted"/>
<comment type="caution">
    <text evidence="1">The sequence shown here is derived from an EMBL/GenBank/DDBJ whole genome shotgun (WGS) entry which is preliminary data.</text>
</comment>
<reference evidence="1 2" key="1">
    <citation type="journal article" date="2019" name="Int. J. Syst. Evol. Microbiol.">
        <title>Faecalibacillus intestinalis gen. nov., sp. nov. and Faecalibacillus faecis sp. nov., isolated from human faeces.</title>
        <authorList>
            <person name="Seo B."/>
            <person name="Jeon K."/>
            <person name="Baek I."/>
            <person name="Lee Y.M."/>
            <person name="Baek K."/>
            <person name="Ko G."/>
        </authorList>
    </citation>
    <scope>NUCLEOTIDE SEQUENCE [LARGE SCALE GENOMIC DNA]</scope>
    <source>
        <strain evidence="1 2">SNUG30099</strain>
    </source>
</reference>
<keyword evidence="2" id="KW-1185">Reference proteome</keyword>
<gene>
    <name evidence="1" type="ORF">C7U54_00840</name>
</gene>
<sequence length="191" mass="22549">MKKDFENLKKIFEQANEQLLNLDIDLFESQVSEQTICGALAIRLHDILKDTQYSKYYVDIEYNRNRGGKFKKMSKSIQGPGEEIIRIKTDLIVHSRGECVERDNLLALEMKKSYRPKKEKDADRSRLKCLTKDSFNHEWSFDGTESPEHVCRYAIGIYYEIDFDKNTISIEYYRKGKYHTKDKKLIKKGTD</sequence>
<organism evidence="1 2">
    <name type="scientific">Faecalibacillus intestinalis</name>
    <dbReference type="NCBI Taxonomy" id="1982626"/>
    <lineage>
        <taxon>Bacteria</taxon>
        <taxon>Bacillati</taxon>
        <taxon>Bacillota</taxon>
        <taxon>Erysipelotrichia</taxon>
        <taxon>Erysipelotrichales</taxon>
        <taxon>Coprobacillaceae</taxon>
        <taxon>Faecalibacillus</taxon>
    </lineage>
</organism>
<dbReference type="Proteomes" id="UP000240974">
    <property type="component" value="Unassembled WGS sequence"/>
</dbReference>
<accession>A0A2T3G6W6</accession>
<protein>
    <submittedName>
        <fullName evidence="1">Uncharacterized protein</fullName>
    </submittedName>
</protein>
<dbReference type="RefSeq" id="WP_107028957.1">
    <property type="nucleotide sequence ID" value="NZ_PYLQ01000001.1"/>
</dbReference>
<evidence type="ECO:0000313" key="1">
    <source>
        <dbReference type="EMBL" id="PST43290.1"/>
    </source>
</evidence>
<dbReference type="AlphaFoldDB" id="A0A2T3G6W6"/>